<evidence type="ECO:0000313" key="1">
    <source>
        <dbReference type="EMBL" id="KAJ9120724.1"/>
    </source>
</evidence>
<comment type="caution">
    <text evidence="1">The sequence shown here is derived from an EMBL/GenBank/DDBJ whole genome shotgun (WGS) entry which is preliminary data.</text>
</comment>
<proteinExistence type="predicted"/>
<protein>
    <submittedName>
        <fullName evidence="1">Uncharacterized protein</fullName>
    </submittedName>
</protein>
<gene>
    <name evidence="1" type="ORF">QFC22_002655</name>
</gene>
<organism evidence="1 2">
    <name type="scientific">Naganishia vaughanmartiniae</name>
    <dbReference type="NCBI Taxonomy" id="1424756"/>
    <lineage>
        <taxon>Eukaryota</taxon>
        <taxon>Fungi</taxon>
        <taxon>Dikarya</taxon>
        <taxon>Basidiomycota</taxon>
        <taxon>Agaricomycotina</taxon>
        <taxon>Tremellomycetes</taxon>
        <taxon>Filobasidiales</taxon>
        <taxon>Filobasidiaceae</taxon>
        <taxon>Naganishia</taxon>
    </lineage>
</organism>
<dbReference type="EMBL" id="JASBWU010000006">
    <property type="protein sequence ID" value="KAJ9120724.1"/>
    <property type="molecule type" value="Genomic_DNA"/>
</dbReference>
<reference evidence="1" key="1">
    <citation type="submission" date="2023-04" db="EMBL/GenBank/DDBJ databases">
        <title>Draft Genome sequencing of Naganishia species isolated from polar environments using Oxford Nanopore Technology.</title>
        <authorList>
            <person name="Leo P."/>
            <person name="Venkateswaran K."/>
        </authorList>
    </citation>
    <scope>NUCLEOTIDE SEQUENCE</scope>
    <source>
        <strain evidence="1">MNA-CCFEE 5425</strain>
    </source>
</reference>
<keyword evidence="2" id="KW-1185">Reference proteome</keyword>
<name>A0ACC2XBC7_9TREE</name>
<sequence>MNNPAATTEVPRDEKLQAKDARPGPEVNRPITPKPFTDVIEARLRPLIRYWNTLDGFISQDFDETSLTSNIKRSISSPQLWNDVHIHDDSEEIEGTAPRPLETQEVRTVSAGSAAGSECTKHTVPSSLDGVDTLLPLPLENPNTSQDSDETSLTPATFTRSISSPQVHDSYGGVKRTASRSTEATCVRTDSPGPAAGPECTNDIVPSSFDGVEKLPPLSLERSNTLKRKATDKAEVRSKTTQPLLKSRLPSKYEAVLLAAVRFKKVESVQTDSAEPDWTNTAFPFFSGWERLTTYKLRESKNLMQEVAKKAQAQ</sequence>
<dbReference type="Proteomes" id="UP001243375">
    <property type="component" value="Unassembled WGS sequence"/>
</dbReference>
<accession>A0ACC2XBC7</accession>
<evidence type="ECO:0000313" key="2">
    <source>
        <dbReference type="Proteomes" id="UP001243375"/>
    </source>
</evidence>